<gene>
    <name evidence="3" type="ORF">PKF023_10710</name>
</gene>
<evidence type="ECO:0000313" key="3">
    <source>
        <dbReference type="EMBL" id="BDT77268.1"/>
    </source>
</evidence>
<dbReference type="OrthoDB" id="9128286at2"/>
<dbReference type="RefSeq" id="WP_068323096.1">
    <property type="nucleotide sequence ID" value="NZ_AP026973.1"/>
</dbReference>
<organism evidence="3">
    <name type="scientific">Polynucleobacter yangtzensis</name>
    <dbReference type="NCBI Taxonomy" id="1743159"/>
    <lineage>
        <taxon>Bacteria</taxon>
        <taxon>Pseudomonadati</taxon>
        <taxon>Pseudomonadota</taxon>
        <taxon>Betaproteobacteria</taxon>
        <taxon>Burkholderiales</taxon>
        <taxon>Burkholderiaceae</taxon>
        <taxon>Polynucleobacter</taxon>
    </lineage>
</organism>
<protein>
    <recommendedName>
        <fullName evidence="2">ABC-type transport auxiliary lipoprotein component domain-containing protein</fullName>
    </recommendedName>
</protein>
<dbReference type="Proteomes" id="UP001211097">
    <property type="component" value="Chromosome"/>
</dbReference>
<proteinExistence type="predicted"/>
<sequence>MIKRILFFTAILGMVSCSLPTRAPVAPTSWMIAPERTAAPLKTRSDLWLKIGAVSVAPPFDAKSLIYRLGDQRYEKDFYNVYTVIPSEMISNAERKWFNQANIFAATVGQSNSFFPYYTLQLSVNEFYGDYRVKPEAVVSVEFFLTVTNSGKTNPLIGANRYTKRVALKDNTPEALVLGQQQALAEIFQEYEVQLSKYAANLPKPIGQ</sequence>
<dbReference type="SUPFAM" id="SSF159594">
    <property type="entry name" value="XCC0632-like"/>
    <property type="match status" value="1"/>
</dbReference>
<dbReference type="Pfam" id="PF03886">
    <property type="entry name" value="ABC_trans_aux"/>
    <property type="match status" value="1"/>
</dbReference>
<accession>A0A9C7FJZ5</accession>
<feature type="signal peptide" evidence="1">
    <location>
        <begin position="1"/>
        <end position="23"/>
    </location>
</feature>
<dbReference type="Gene3D" id="3.40.50.10610">
    <property type="entry name" value="ABC-type transport auxiliary lipoprotein component"/>
    <property type="match status" value="1"/>
</dbReference>
<evidence type="ECO:0000256" key="1">
    <source>
        <dbReference type="SAM" id="SignalP"/>
    </source>
</evidence>
<feature type="chain" id="PRO_5038876527" description="ABC-type transport auxiliary lipoprotein component domain-containing protein" evidence="1">
    <location>
        <begin position="24"/>
        <end position="208"/>
    </location>
</feature>
<dbReference type="EMBL" id="AP026973">
    <property type="protein sequence ID" value="BDT77268.1"/>
    <property type="molecule type" value="Genomic_DNA"/>
</dbReference>
<dbReference type="AlphaFoldDB" id="A0A9C7FJZ5"/>
<dbReference type="KEGG" id="pyt:PKF023_10710"/>
<dbReference type="InterPro" id="IPR005586">
    <property type="entry name" value="ABC_trans_aux"/>
</dbReference>
<dbReference type="PROSITE" id="PS51257">
    <property type="entry name" value="PROKAR_LIPOPROTEIN"/>
    <property type="match status" value="1"/>
</dbReference>
<reference evidence="3" key="1">
    <citation type="submission" date="2022-11" db="EMBL/GenBank/DDBJ databases">
        <title>Complete Genome Sequences of three Polynucleobacter sp. Subcluster PnecC Strains KF022, KF023, and KF032 Isolated from a Shallow Eutrophic Lake in Japan.</title>
        <authorList>
            <person name="Ogata Y."/>
            <person name="Watanabe K."/>
            <person name="Takemine S."/>
            <person name="Shindo C."/>
            <person name="Kurokawa R."/>
            <person name="Suda W."/>
        </authorList>
    </citation>
    <scope>NUCLEOTIDE SEQUENCE</scope>
    <source>
        <strain evidence="3">KF023</strain>
    </source>
</reference>
<name>A0A9C7FJZ5_9BURK</name>
<evidence type="ECO:0000259" key="2">
    <source>
        <dbReference type="Pfam" id="PF03886"/>
    </source>
</evidence>
<feature type="domain" description="ABC-type transport auxiliary lipoprotein component" evidence="2">
    <location>
        <begin position="33"/>
        <end position="188"/>
    </location>
</feature>
<keyword evidence="1" id="KW-0732">Signal</keyword>